<evidence type="ECO:0000256" key="9">
    <source>
        <dbReference type="ARBA" id="ARBA00022837"/>
    </source>
</evidence>
<dbReference type="SUPFAM" id="SSF54897">
    <property type="entry name" value="Protease propeptides/inhibitors"/>
    <property type="match status" value="1"/>
</dbReference>
<keyword evidence="10" id="KW-0865">Zymogen</keyword>
<evidence type="ECO:0000313" key="14">
    <source>
        <dbReference type="Proteomes" id="UP000800235"/>
    </source>
</evidence>
<dbReference type="SMART" id="SM00944">
    <property type="entry name" value="Pro-kuma_activ"/>
    <property type="match status" value="1"/>
</dbReference>
<feature type="binding site" evidence="11">
    <location>
        <position position="570"/>
    </location>
    <ligand>
        <name>Ca(2+)</name>
        <dbReference type="ChEBI" id="CHEBI:29108"/>
    </ligand>
</feature>
<feature type="active site" description="Charge relay system" evidence="11">
    <location>
        <position position="509"/>
    </location>
</feature>
<dbReference type="AlphaFoldDB" id="A0A9P4NPR4"/>
<comment type="caution">
    <text evidence="13">The sequence shown here is derived from an EMBL/GenBank/DDBJ whole genome shotgun (WGS) entry which is preliminary data.</text>
</comment>
<organism evidence="13 14">
    <name type="scientific">Tothia fuscella</name>
    <dbReference type="NCBI Taxonomy" id="1048955"/>
    <lineage>
        <taxon>Eukaryota</taxon>
        <taxon>Fungi</taxon>
        <taxon>Dikarya</taxon>
        <taxon>Ascomycota</taxon>
        <taxon>Pezizomycotina</taxon>
        <taxon>Dothideomycetes</taxon>
        <taxon>Pleosporomycetidae</taxon>
        <taxon>Venturiales</taxon>
        <taxon>Cylindrosympodiaceae</taxon>
        <taxon>Tothia</taxon>
    </lineage>
</organism>
<evidence type="ECO:0000259" key="12">
    <source>
        <dbReference type="PROSITE" id="PS51695"/>
    </source>
</evidence>
<evidence type="ECO:0000256" key="6">
    <source>
        <dbReference type="ARBA" id="ARBA00022723"/>
    </source>
</evidence>
<keyword evidence="5 11" id="KW-0645">Protease</keyword>
<dbReference type="Pfam" id="PF00082">
    <property type="entry name" value="Peptidase_S8"/>
    <property type="match status" value="1"/>
</dbReference>
<dbReference type="OrthoDB" id="409122at2759"/>
<feature type="binding site" evidence="11">
    <location>
        <position position="550"/>
    </location>
    <ligand>
        <name>Ca(2+)</name>
        <dbReference type="ChEBI" id="CHEBI:29108"/>
    </ligand>
</feature>
<feature type="domain" description="Peptidase S53" evidence="12">
    <location>
        <begin position="181"/>
        <end position="592"/>
    </location>
</feature>
<evidence type="ECO:0000256" key="5">
    <source>
        <dbReference type="ARBA" id="ARBA00022670"/>
    </source>
</evidence>
<evidence type="ECO:0000256" key="8">
    <source>
        <dbReference type="ARBA" id="ARBA00022825"/>
    </source>
</evidence>
<dbReference type="PANTHER" id="PTHR14218:SF19">
    <property type="entry name" value="SERINE PROTEASE AORO, PUTATIVE (AFU_ORTHOLOGUE AFUA_6G10250)-RELATED"/>
    <property type="match status" value="1"/>
</dbReference>
<comment type="function">
    <text evidence="2">Secreted tripeptidyl-peptidase which degrades proteins at acidic pHs and is involved in virulence.</text>
</comment>
<evidence type="ECO:0000256" key="11">
    <source>
        <dbReference type="PROSITE-ProRule" id="PRU01032"/>
    </source>
</evidence>
<dbReference type="InterPro" id="IPR000209">
    <property type="entry name" value="Peptidase_S8/S53_dom"/>
</dbReference>
<dbReference type="InterPro" id="IPR050819">
    <property type="entry name" value="Tripeptidyl-peptidase_I"/>
</dbReference>
<dbReference type="InterPro" id="IPR036852">
    <property type="entry name" value="Peptidase_S8/S53_dom_sf"/>
</dbReference>
<evidence type="ECO:0000256" key="10">
    <source>
        <dbReference type="ARBA" id="ARBA00023145"/>
    </source>
</evidence>
<evidence type="ECO:0000256" key="4">
    <source>
        <dbReference type="ARBA" id="ARBA00012462"/>
    </source>
</evidence>
<evidence type="ECO:0000313" key="13">
    <source>
        <dbReference type="EMBL" id="KAF2429089.1"/>
    </source>
</evidence>
<dbReference type="Proteomes" id="UP000800235">
    <property type="component" value="Unassembled WGS sequence"/>
</dbReference>
<dbReference type="GO" id="GO:0005576">
    <property type="term" value="C:extracellular region"/>
    <property type="evidence" value="ECO:0007669"/>
    <property type="project" value="UniProtKB-SubCell"/>
</dbReference>
<dbReference type="EC" id="3.4.14.10" evidence="4"/>
<dbReference type="InterPro" id="IPR030400">
    <property type="entry name" value="Sedolisin_dom"/>
</dbReference>
<keyword evidence="9 11" id="KW-0106">Calcium</keyword>
<feature type="active site" description="Charge relay system" evidence="11">
    <location>
        <position position="260"/>
    </location>
</feature>
<feature type="active site" description="Charge relay system" evidence="11">
    <location>
        <position position="264"/>
    </location>
</feature>
<accession>A0A9P4NPR4</accession>
<dbReference type="Gene3D" id="3.40.50.200">
    <property type="entry name" value="Peptidase S8/S53 domain"/>
    <property type="match status" value="1"/>
</dbReference>
<dbReference type="EMBL" id="MU007050">
    <property type="protein sequence ID" value="KAF2429089.1"/>
    <property type="molecule type" value="Genomic_DNA"/>
</dbReference>
<proteinExistence type="predicted"/>
<dbReference type="InterPro" id="IPR015366">
    <property type="entry name" value="S53_propep"/>
</dbReference>
<keyword evidence="6 11" id="KW-0479">Metal-binding</keyword>
<comment type="cofactor">
    <cofactor evidence="11">
        <name>Ca(2+)</name>
        <dbReference type="ChEBI" id="CHEBI:29108"/>
    </cofactor>
    <text evidence="11">Binds 1 Ca(2+) ion per subunit.</text>
</comment>
<protein>
    <recommendedName>
        <fullName evidence="4">tripeptidyl-peptidase II</fullName>
        <ecNumber evidence="4">3.4.14.10</ecNumber>
    </recommendedName>
</protein>
<dbReference type="PROSITE" id="PS51695">
    <property type="entry name" value="SEDOLISIN"/>
    <property type="match status" value="1"/>
</dbReference>
<dbReference type="Pfam" id="PF09286">
    <property type="entry name" value="Pro-kuma_activ"/>
    <property type="match status" value="1"/>
</dbReference>
<comment type="subcellular location">
    <subcellularLocation>
        <location evidence="3">Secreted</location>
        <location evidence="3">Extracellular space</location>
    </subcellularLocation>
</comment>
<gene>
    <name evidence="13" type="ORF">EJ08DRAFT_591336</name>
</gene>
<sequence>MQIRKQLKPDATITLQIFLAQNNVQDAEKELLQVSDPTSPHYGVYWSKSKVDDMFAPAPSSLQAVLVWLEHSALASRKLRIALDKSIIELDTPVFQIEKLLGTTCFEYVDSEPPRRQHACDEYKIPAHLAEHIDFIAPSLVSGLPLAMDRSQGLERPLLDWQQAANAKRDELVSASKCSKLITLDCLRSMYKLPANTSISVHPSSTVGAIQLGWGSWLPDDLDSFFRRYAPSLLSMRPIMQSVNGGTTQNHTQNFIFNGEANLDFEYIMALTGRPAIDYQIESTAVGRPTTLNPLLGALDKSYCKYLNASIDGVVEDLIPYPQRYNKTADCGTIPKLPSVLSVSYAWNEDWFPAAYIKRQCLEFLKLGLQGVTVIVASADSGAAGQDGTCLGHMRYNPTNPSTCPYVTSVGATQLQQNATSFDDEIAFLKGSNLSATPSSSGGGFSNIFDAPLYQRTAIQGYFEDQAHLLTSQSSKFNRNGRGFPDISAIGKNYAIALNGKLQTIHGTSASAPTVASLITLINDKRLQAGKGTVGFINPILYQHQSVMNDIATGENYGCNGTKAFNAVRGWDPVTGLGTLNFQKLLKVYRALP</sequence>
<dbReference type="GO" id="GO:0046872">
    <property type="term" value="F:metal ion binding"/>
    <property type="evidence" value="ECO:0007669"/>
    <property type="project" value="UniProtKB-UniRule"/>
</dbReference>
<evidence type="ECO:0000256" key="1">
    <source>
        <dbReference type="ARBA" id="ARBA00001910"/>
    </source>
</evidence>
<dbReference type="GO" id="GO:0006508">
    <property type="term" value="P:proteolysis"/>
    <property type="evidence" value="ECO:0007669"/>
    <property type="project" value="UniProtKB-KW"/>
</dbReference>
<comment type="catalytic activity">
    <reaction evidence="1">
        <text>Release of an N-terminal tripeptide from a polypeptide.</text>
        <dbReference type="EC" id="3.4.14.10"/>
    </reaction>
</comment>
<evidence type="ECO:0000256" key="7">
    <source>
        <dbReference type="ARBA" id="ARBA00022801"/>
    </source>
</evidence>
<dbReference type="SUPFAM" id="SSF52743">
    <property type="entry name" value="Subtilisin-like"/>
    <property type="match status" value="1"/>
</dbReference>
<evidence type="ECO:0000256" key="3">
    <source>
        <dbReference type="ARBA" id="ARBA00004239"/>
    </source>
</evidence>
<dbReference type="CDD" id="cd04056">
    <property type="entry name" value="Peptidases_S53"/>
    <property type="match status" value="1"/>
</dbReference>
<reference evidence="13" key="1">
    <citation type="journal article" date="2020" name="Stud. Mycol.">
        <title>101 Dothideomycetes genomes: a test case for predicting lifestyles and emergence of pathogens.</title>
        <authorList>
            <person name="Haridas S."/>
            <person name="Albert R."/>
            <person name="Binder M."/>
            <person name="Bloem J."/>
            <person name="Labutti K."/>
            <person name="Salamov A."/>
            <person name="Andreopoulos B."/>
            <person name="Baker S."/>
            <person name="Barry K."/>
            <person name="Bills G."/>
            <person name="Bluhm B."/>
            <person name="Cannon C."/>
            <person name="Castanera R."/>
            <person name="Culley D."/>
            <person name="Daum C."/>
            <person name="Ezra D."/>
            <person name="Gonzalez J."/>
            <person name="Henrissat B."/>
            <person name="Kuo A."/>
            <person name="Liang C."/>
            <person name="Lipzen A."/>
            <person name="Lutzoni F."/>
            <person name="Magnuson J."/>
            <person name="Mondo S."/>
            <person name="Nolan M."/>
            <person name="Ohm R."/>
            <person name="Pangilinan J."/>
            <person name="Park H.-J."/>
            <person name="Ramirez L."/>
            <person name="Alfaro M."/>
            <person name="Sun H."/>
            <person name="Tritt A."/>
            <person name="Yoshinaga Y."/>
            <person name="Zwiers L.-H."/>
            <person name="Turgeon B."/>
            <person name="Goodwin S."/>
            <person name="Spatafora J."/>
            <person name="Crous P."/>
            <person name="Grigoriev I."/>
        </authorList>
    </citation>
    <scope>NUCLEOTIDE SEQUENCE</scope>
    <source>
        <strain evidence="13">CBS 130266</strain>
    </source>
</reference>
<keyword evidence="7 11" id="KW-0378">Hydrolase</keyword>
<dbReference type="PANTHER" id="PTHR14218">
    <property type="entry name" value="PROTEASE S8 TRIPEPTIDYL PEPTIDASE I CLN2"/>
    <property type="match status" value="1"/>
</dbReference>
<keyword evidence="14" id="KW-1185">Reference proteome</keyword>
<dbReference type="GO" id="GO:0008240">
    <property type="term" value="F:tripeptidyl-peptidase activity"/>
    <property type="evidence" value="ECO:0007669"/>
    <property type="project" value="UniProtKB-EC"/>
</dbReference>
<evidence type="ECO:0000256" key="2">
    <source>
        <dbReference type="ARBA" id="ARBA00002451"/>
    </source>
</evidence>
<keyword evidence="8 11" id="KW-0720">Serine protease</keyword>
<name>A0A9P4NPR4_9PEZI</name>
<dbReference type="GO" id="GO:0004252">
    <property type="term" value="F:serine-type endopeptidase activity"/>
    <property type="evidence" value="ECO:0007669"/>
    <property type="project" value="UniProtKB-UniRule"/>
</dbReference>
<dbReference type="CDD" id="cd11377">
    <property type="entry name" value="Pro-peptidase_S53"/>
    <property type="match status" value="1"/>
</dbReference>
<feature type="binding site" evidence="11">
    <location>
        <position position="572"/>
    </location>
    <ligand>
        <name>Ca(2+)</name>
        <dbReference type="ChEBI" id="CHEBI:29108"/>
    </ligand>
</feature>
<feature type="binding site" evidence="11">
    <location>
        <position position="551"/>
    </location>
    <ligand>
        <name>Ca(2+)</name>
        <dbReference type="ChEBI" id="CHEBI:29108"/>
    </ligand>
</feature>